<comment type="caution">
    <text evidence="3">The sequence shown here is derived from an EMBL/GenBank/DDBJ whole genome shotgun (WGS) entry which is preliminary data.</text>
</comment>
<keyword evidence="2" id="KW-0812">Transmembrane</keyword>
<protein>
    <recommendedName>
        <fullName evidence="5">DUF4871 domain-containing protein</fullName>
    </recommendedName>
</protein>
<keyword evidence="4" id="KW-1185">Reference proteome</keyword>
<feature type="transmembrane region" description="Helical" evidence="2">
    <location>
        <begin position="47"/>
        <end position="65"/>
    </location>
</feature>
<feature type="region of interest" description="Disordered" evidence="1">
    <location>
        <begin position="1"/>
        <end position="20"/>
    </location>
</feature>
<proteinExistence type="predicted"/>
<organism evidence="3 4">
    <name type="scientific">Robertmurraya mangrovi</name>
    <dbReference type="NCBI Taxonomy" id="3098077"/>
    <lineage>
        <taxon>Bacteria</taxon>
        <taxon>Bacillati</taxon>
        <taxon>Bacillota</taxon>
        <taxon>Bacilli</taxon>
        <taxon>Bacillales</taxon>
        <taxon>Bacillaceae</taxon>
        <taxon>Robertmurraya</taxon>
    </lineage>
</organism>
<keyword evidence="2" id="KW-1133">Transmembrane helix</keyword>
<keyword evidence="2" id="KW-0472">Membrane</keyword>
<reference evidence="3 4" key="1">
    <citation type="submission" date="2023-11" db="EMBL/GenBank/DDBJ databases">
        <title>Bacillus jintuensis, isolated from a mudflat on the Beibu Gulf coast.</title>
        <authorList>
            <person name="Li M."/>
        </authorList>
    </citation>
    <scope>NUCLEOTIDE SEQUENCE [LARGE SCALE GENOMIC DNA]</scope>
    <source>
        <strain evidence="3 4">31A1R</strain>
    </source>
</reference>
<dbReference type="RefSeq" id="WP_322447245.1">
    <property type="nucleotide sequence ID" value="NZ_JAXOFX010000009.1"/>
</dbReference>
<evidence type="ECO:0000256" key="1">
    <source>
        <dbReference type="SAM" id="MobiDB-lite"/>
    </source>
</evidence>
<evidence type="ECO:0008006" key="5">
    <source>
        <dbReference type="Google" id="ProtNLM"/>
    </source>
</evidence>
<evidence type="ECO:0000313" key="4">
    <source>
        <dbReference type="Proteomes" id="UP001290455"/>
    </source>
</evidence>
<sequence>MEKELSHLRKAMNSSTHKGTRFTEIQKQKIRASLHQQEETVSRKPKISIYMVTTLAASLFVFLFYTTISPNLTSNGGGNQGTKATLEDSEWKVRYEYSKNGKVLFGVSPDPYLTAGKPFGYLFSFNEPFETYKGKNIEVFATHKETGERVNVIPKNKITEPSSGYSTLSRFTTRFTIPKSGLWKFEVFLNKEFYGDIVLSVGSGTILPVDIPKFVQKSDFEKVDWNRKAVYIDNNMLGNENKSGVIGADMPSININQKWMWHLWGIKNPERSVLTVVGFHKETGTVHQILTTGWSTHLGGENNGANAHIPSSVNISMAGEWAMLLYVDGKLFDVLVYNINS</sequence>
<gene>
    <name evidence="3" type="ORF">SM124_14610</name>
</gene>
<dbReference type="Gene3D" id="2.60.40.3830">
    <property type="match status" value="2"/>
</dbReference>
<evidence type="ECO:0000256" key="2">
    <source>
        <dbReference type="SAM" id="Phobius"/>
    </source>
</evidence>
<accession>A0ABU5J0L7</accession>
<dbReference type="Proteomes" id="UP001290455">
    <property type="component" value="Unassembled WGS sequence"/>
</dbReference>
<dbReference type="EMBL" id="JAXOFX010000009">
    <property type="protein sequence ID" value="MDZ5472947.1"/>
    <property type="molecule type" value="Genomic_DNA"/>
</dbReference>
<evidence type="ECO:0000313" key="3">
    <source>
        <dbReference type="EMBL" id="MDZ5472947.1"/>
    </source>
</evidence>
<name>A0ABU5J0L7_9BACI</name>